<organism evidence="3 4">
    <name type="scientific">Puccinia striiformis</name>
    <dbReference type="NCBI Taxonomy" id="27350"/>
    <lineage>
        <taxon>Eukaryota</taxon>
        <taxon>Fungi</taxon>
        <taxon>Dikarya</taxon>
        <taxon>Basidiomycota</taxon>
        <taxon>Pucciniomycotina</taxon>
        <taxon>Pucciniomycetes</taxon>
        <taxon>Pucciniales</taxon>
        <taxon>Pucciniaceae</taxon>
        <taxon>Puccinia</taxon>
    </lineage>
</organism>
<keyword evidence="4" id="KW-1185">Reference proteome</keyword>
<dbReference type="VEuPathDB" id="FungiDB:PSHT_05065"/>
<proteinExistence type="predicted"/>
<feature type="region of interest" description="Disordered" evidence="1">
    <location>
        <begin position="693"/>
        <end position="735"/>
    </location>
</feature>
<feature type="region of interest" description="Disordered" evidence="1">
    <location>
        <begin position="900"/>
        <end position="933"/>
    </location>
</feature>
<dbReference type="FunFam" id="3.20.20.80:FF:000164">
    <property type="entry name" value="Chitinase, variant"/>
    <property type="match status" value="1"/>
</dbReference>
<feature type="compositionally biased region" description="Basic residues" evidence="1">
    <location>
        <begin position="238"/>
        <end position="249"/>
    </location>
</feature>
<dbReference type="PANTHER" id="PTHR11177:SF317">
    <property type="entry name" value="CHITINASE 12-RELATED"/>
    <property type="match status" value="1"/>
</dbReference>
<dbReference type="GO" id="GO:0006032">
    <property type="term" value="P:chitin catabolic process"/>
    <property type="evidence" value="ECO:0007669"/>
    <property type="project" value="TreeGrafter"/>
</dbReference>
<feature type="domain" description="GH18" evidence="2">
    <location>
        <begin position="310"/>
        <end position="692"/>
    </location>
</feature>
<dbReference type="InterPro" id="IPR029070">
    <property type="entry name" value="Chitinase_insertion_sf"/>
</dbReference>
<dbReference type="SUPFAM" id="SSF54556">
    <property type="entry name" value="Chitinase insertion domain"/>
    <property type="match status" value="1"/>
</dbReference>
<feature type="region of interest" description="Disordered" evidence="1">
    <location>
        <begin position="219"/>
        <end position="250"/>
    </location>
</feature>
<dbReference type="GO" id="GO:0005576">
    <property type="term" value="C:extracellular region"/>
    <property type="evidence" value="ECO:0007669"/>
    <property type="project" value="TreeGrafter"/>
</dbReference>
<dbReference type="PROSITE" id="PS51910">
    <property type="entry name" value="GH18_2"/>
    <property type="match status" value="2"/>
</dbReference>
<dbReference type="GO" id="GO:0005975">
    <property type="term" value="P:carbohydrate metabolic process"/>
    <property type="evidence" value="ECO:0007669"/>
    <property type="project" value="InterPro"/>
</dbReference>
<reference evidence="3" key="1">
    <citation type="submission" date="2017-12" db="EMBL/GenBank/DDBJ databases">
        <title>Gene loss provides genomic basis for host adaptation in cereal stripe rust fungi.</title>
        <authorList>
            <person name="Xia C."/>
        </authorList>
    </citation>
    <scope>NUCLEOTIDE SEQUENCE [LARGE SCALE GENOMIC DNA]</scope>
    <source>
        <strain evidence="3">93-210</strain>
    </source>
</reference>
<dbReference type="InterPro" id="IPR050314">
    <property type="entry name" value="Glycosyl_Hydrlase_18"/>
</dbReference>
<dbReference type="VEuPathDB" id="FungiDB:PSHT_05066"/>
<dbReference type="InterPro" id="IPR017853">
    <property type="entry name" value="GH"/>
</dbReference>
<feature type="compositionally biased region" description="Polar residues" evidence="1">
    <location>
        <begin position="703"/>
        <end position="713"/>
    </location>
</feature>
<feature type="region of interest" description="Disordered" evidence="1">
    <location>
        <begin position="1"/>
        <end position="60"/>
    </location>
</feature>
<evidence type="ECO:0000256" key="1">
    <source>
        <dbReference type="SAM" id="MobiDB-lite"/>
    </source>
</evidence>
<dbReference type="PANTHER" id="PTHR11177">
    <property type="entry name" value="CHITINASE"/>
    <property type="match status" value="1"/>
</dbReference>
<feature type="domain" description="GH18" evidence="2">
    <location>
        <begin position="933"/>
        <end position="1287"/>
    </location>
</feature>
<dbReference type="Gene3D" id="3.20.20.80">
    <property type="entry name" value="Glycosidases"/>
    <property type="match status" value="3"/>
</dbReference>
<evidence type="ECO:0000313" key="3">
    <source>
        <dbReference type="EMBL" id="POW14166.1"/>
    </source>
</evidence>
<sequence length="1287" mass="140698">MSSSPQKGQTEPAEGTLPHSGEAPTNSPEKPTKKLRKLRDDSSPRNRSSVSSFASSSSYVLVSSRETFICETRPLEVPPNVIQAPVSVEITPTQPIRKAPLGPRKRSLPRPPAARAPIQTRSRTAAALHSDLPLPSEETTDVFINPHFEEPSSPIVPVTVEGSSSSREPDSEECLAGFPEPKQRSNDQMVIYVDSFPGVKNIKNPWNIFDSYTVPPSAFATPQPAAPKPAPRVDSPPKKRRLSSRKAHRRAEWFTDPSRPKLDTIPEAPSLEVENEALCSLLLGAIGGAQAQNATSCRSRKTKPHARITPIVSAYYPGYNAKFLPVENIPWKMYDHLQYFVAVPAPTPEGDLLIDTEQNMVEVIAAGKKNNVSISLSIGGWTGSRSFSFLVGDQKNRTTFVGTIERAVKKYDWEYPNFQGIGCNAINKNDSENFLAFLKALRAKLGPKFRLSAAVSMKGFMSADGKTYLTDVSEFAKVLNFFTIMAYDVYGSSFSKLAGPNSPLFSTCSEPTQKFSVAQAIKQWTSTGVPARQLLLGIPSYGYGYTLSSNKIVPSQFSGKAGVTSQLFQPHADTVPAGGKTAGEATGADICGTPNVAGGQWLFKELSETGKLSKNQKEGLNGYERHYDNCTHTPFLFPSTKNLISYDDSFSLKEKASYALEHGLGGVEMFDATGDTADSQLLKSVRKALLPRKKNSQHGLRCRNSNEQANSPEKPTKKLRKLRDDSSPRNRSSVSSFASSSSYVLVSSRETFICETRPLEVPPNVIQTPVSVEISPTQPIRKAPLGPRKRSPPRTPAARAPIQTRRKTAAALHSDLPLPSEETADVFINPHFEEPSSPIVPVTVEGSSSSREPDSEECLADFPEPKQTMVFYVDRYPGVKNITNPWNIFDSYTVSPPAFATPQPVAHKPAPRVDSPPEKAEWSTDPSSPKLDTITEAPFSEGYNAEFLPVENIPWKMYDHLQYFVAVPAPTPEGDLLIDTEQNMIEVIAASKKNHVSISLSIGGWTGSRSFSFLVGDQKNRTTFVSTIERAVKKYGLDGIDLGKDPSPSRDDIYYCFITNHCDNKITLITTTDWEFPNVQGIGCNAINKNDSENFLAFLKLLRAKLGPKFRLSAAVSVKDLPDDVSEFAKVLNFFTIMVCSSFPQADGFSHSEIAENILQMIDQAYDVYVSSLSKVAGPNSPLFSTCSEPTQKFSVAQAIKQWTSTGVPAHQLLLGIPSYVPSQFSGKPGVTSQLFQPRVKTVPASGKTAGVATGADVCGIPNVAGGQWLFKELSKQASFRKIKRRA</sequence>
<feature type="region of interest" description="Disordered" evidence="1">
    <location>
        <begin position="772"/>
        <end position="805"/>
    </location>
</feature>
<evidence type="ECO:0000259" key="2">
    <source>
        <dbReference type="PROSITE" id="PS51910"/>
    </source>
</evidence>
<gene>
    <name evidence="3" type="ORF">PSTT_03223</name>
</gene>
<protein>
    <recommendedName>
        <fullName evidence="2">GH18 domain-containing protein</fullName>
    </recommendedName>
</protein>
<feature type="compositionally biased region" description="Low complexity" evidence="1">
    <location>
        <begin position="45"/>
        <end position="60"/>
    </location>
</feature>
<dbReference type="SUPFAM" id="SSF51445">
    <property type="entry name" value="(Trans)glycosidases"/>
    <property type="match status" value="2"/>
</dbReference>
<dbReference type="EMBL" id="PKSL01000020">
    <property type="protein sequence ID" value="POW14166.1"/>
    <property type="molecule type" value="Genomic_DNA"/>
</dbReference>
<dbReference type="SMART" id="SM00636">
    <property type="entry name" value="Glyco_18"/>
    <property type="match status" value="2"/>
</dbReference>
<dbReference type="GO" id="GO:0004568">
    <property type="term" value="F:chitinase activity"/>
    <property type="evidence" value="ECO:0007669"/>
    <property type="project" value="TreeGrafter"/>
</dbReference>
<accession>A0A2S4VXE2</accession>
<dbReference type="VEuPathDB" id="FungiDB:PSTT_03223"/>
<evidence type="ECO:0000313" key="4">
    <source>
        <dbReference type="Proteomes" id="UP000239156"/>
    </source>
</evidence>
<dbReference type="GO" id="GO:0008061">
    <property type="term" value="F:chitin binding"/>
    <property type="evidence" value="ECO:0007669"/>
    <property type="project" value="InterPro"/>
</dbReference>
<dbReference type="Pfam" id="PF00704">
    <property type="entry name" value="Glyco_hydro_18"/>
    <property type="match status" value="2"/>
</dbReference>
<feature type="region of interest" description="Disordered" evidence="1">
    <location>
        <begin position="837"/>
        <end position="859"/>
    </location>
</feature>
<dbReference type="InterPro" id="IPR011583">
    <property type="entry name" value="Chitinase_II/V-like_cat"/>
</dbReference>
<feature type="region of interest" description="Disordered" evidence="1">
    <location>
        <begin position="91"/>
        <end position="182"/>
    </location>
</feature>
<name>A0A2S4VXE2_9BASI</name>
<dbReference type="Proteomes" id="UP000239156">
    <property type="component" value="Unassembled WGS sequence"/>
</dbReference>
<comment type="caution">
    <text evidence="3">The sequence shown here is derived from an EMBL/GenBank/DDBJ whole genome shotgun (WGS) entry which is preliminary data.</text>
</comment>
<dbReference type="InterPro" id="IPR001223">
    <property type="entry name" value="Glyco_hydro18_cat"/>
</dbReference>